<feature type="transmembrane region" description="Helical" evidence="4">
    <location>
        <begin position="325"/>
        <end position="347"/>
    </location>
</feature>
<keyword evidence="4" id="KW-0812">Transmembrane</keyword>
<sequence>MNVMDVFVITWGWLAGFIEVIYSQNLEFSLTLMYGDTYSRRASKLKEDVRMMLHEVVEPLDQLELVDVLQRLGLSYHFEEEIRRILNSIYGNDSDEWKNENLYAVALEFRLLRQHGYNVPQDVFNSFKDDMGNFKASLCEDTKGMLCFYEASYLSKEGESILEEARNYTAKHLEEYLKMQNRRDEDVAAATLVSHALELPLHWRMLRLEVRWFIDVYERQPYMNPMLLELAKLDFNMVQATHQEDPTHMSRWWRSTGLGERLNFARDRLMENFLWTVGVIFEPQFGYCRRMSTKVNALITIIDDIYDVYGTLDELETFADVIERLVRLTILINFFFFSFFIFFSLTFRDPNSAYIYIYYINIYIYMKLIKCRTSFPHLIIIIYIYRCCRKLSLNILFLLSDGISMQWTNQLSDYMKICFFALYNSVNEMAYDILKEQGFHIIPYLRKADELKRGDVPKSIQCFMYEIGASEDDARDHIKCLISEMWKKMNGD</sequence>
<comment type="cofactor">
    <cofactor evidence="1">
        <name>Mg(2+)</name>
        <dbReference type="ChEBI" id="CHEBI:18420"/>
    </cofactor>
</comment>
<dbReference type="AlphaFoldDB" id="A0AAP0SAN7"/>
<evidence type="ECO:0000256" key="3">
    <source>
        <dbReference type="ARBA" id="ARBA00022842"/>
    </source>
</evidence>
<evidence type="ECO:0000256" key="4">
    <source>
        <dbReference type="SAM" id="Phobius"/>
    </source>
</evidence>
<dbReference type="Gene3D" id="1.10.600.10">
    <property type="entry name" value="Farnesyl Diphosphate Synthase"/>
    <property type="match status" value="3"/>
</dbReference>
<dbReference type="GO" id="GO:0016102">
    <property type="term" value="P:diterpenoid biosynthetic process"/>
    <property type="evidence" value="ECO:0007669"/>
    <property type="project" value="InterPro"/>
</dbReference>
<evidence type="ECO:0000313" key="8">
    <source>
        <dbReference type="Proteomes" id="UP001415857"/>
    </source>
</evidence>
<dbReference type="EMBL" id="JBBPBK010000001">
    <property type="protein sequence ID" value="KAK9292933.1"/>
    <property type="molecule type" value="Genomic_DNA"/>
</dbReference>
<dbReference type="Gene3D" id="1.50.10.130">
    <property type="entry name" value="Terpene synthase, N-terminal domain"/>
    <property type="match status" value="1"/>
</dbReference>
<keyword evidence="2" id="KW-0479">Metal-binding</keyword>
<organism evidence="7 8">
    <name type="scientific">Liquidambar formosana</name>
    <name type="common">Formosan gum</name>
    <dbReference type="NCBI Taxonomy" id="63359"/>
    <lineage>
        <taxon>Eukaryota</taxon>
        <taxon>Viridiplantae</taxon>
        <taxon>Streptophyta</taxon>
        <taxon>Embryophyta</taxon>
        <taxon>Tracheophyta</taxon>
        <taxon>Spermatophyta</taxon>
        <taxon>Magnoliopsida</taxon>
        <taxon>eudicotyledons</taxon>
        <taxon>Gunneridae</taxon>
        <taxon>Pentapetalae</taxon>
        <taxon>Saxifragales</taxon>
        <taxon>Altingiaceae</taxon>
        <taxon>Liquidambar</taxon>
    </lineage>
</organism>
<keyword evidence="8" id="KW-1185">Reference proteome</keyword>
<name>A0AAP0SAN7_LIQFO</name>
<keyword evidence="4" id="KW-1133">Transmembrane helix</keyword>
<dbReference type="GO" id="GO:0010333">
    <property type="term" value="F:terpene synthase activity"/>
    <property type="evidence" value="ECO:0007669"/>
    <property type="project" value="InterPro"/>
</dbReference>
<dbReference type="InterPro" id="IPR005630">
    <property type="entry name" value="Terpene_synthase_metal-bd"/>
</dbReference>
<dbReference type="GO" id="GO:0000287">
    <property type="term" value="F:magnesium ion binding"/>
    <property type="evidence" value="ECO:0007669"/>
    <property type="project" value="InterPro"/>
</dbReference>
<dbReference type="InterPro" id="IPR036965">
    <property type="entry name" value="Terpene_synth_N_sf"/>
</dbReference>
<evidence type="ECO:0000259" key="6">
    <source>
        <dbReference type="Pfam" id="PF03936"/>
    </source>
</evidence>
<dbReference type="PANTHER" id="PTHR31225">
    <property type="entry name" value="OS04G0344100 PROTEIN-RELATED"/>
    <property type="match status" value="1"/>
</dbReference>
<comment type="caution">
    <text evidence="7">The sequence shown here is derived from an EMBL/GenBank/DDBJ whole genome shotgun (WGS) entry which is preliminary data.</text>
</comment>
<dbReference type="InterPro" id="IPR001906">
    <property type="entry name" value="Terpene_synth_N"/>
</dbReference>
<feature type="domain" description="Terpene synthase metal-binding" evidence="6">
    <location>
        <begin position="406"/>
        <end position="447"/>
    </location>
</feature>
<accession>A0AAP0SAN7</accession>
<dbReference type="InterPro" id="IPR044814">
    <property type="entry name" value="Terpene_cyclase_plant_C1"/>
</dbReference>
<feature type="domain" description="Terpene synthase metal-binding" evidence="6">
    <location>
        <begin position="256"/>
        <end position="325"/>
    </location>
</feature>
<feature type="domain" description="Terpene synthase N-terminal" evidence="5">
    <location>
        <begin position="33"/>
        <end position="197"/>
    </location>
</feature>
<evidence type="ECO:0000256" key="2">
    <source>
        <dbReference type="ARBA" id="ARBA00022723"/>
    </source>
</evidence>
<dbReference type="InterPro" id="IPR050148">
    <property type="entry name" value="Terpene_synthase-like"/>
</dbReference>
<dbReference type="Pfam" id="PF01397">
    <property type="entry name" value="Terpene_synth"/>
    <property type="match status" value="1"/>
</dbReference>
<dbReference type="InterPro" id="IPR008949">
    <property type="entry name" value="Isoprenoid_synthase_dom_sf"/>
</dbReference>
<evidence type="ECO:0000256" key="1">
    <source>
        <dbReference type="ARBA" id="ARBA00001946"/>
    </source>
</evidence>
<dbReference type="Proteomes" id="UP001415857">
    <property type="component" value="Unassembled WGS sequence"/>
</dbReference>
<feature type="domain" description="Terpene synthase metal-binding" evidence="6">
    <location>
        <begin position="449"/>
        <end position="488"/>
    </location>
</feature>
<proteinExistence type="predicted"/>
<protein>
    <submittedName>
        <fullName evidence="7">Uncharacterized protein</fullName>
    </submittedName>
</protein>
<keyword evidence="3" id="KW-0460">Magnesium</keyword>
<keyword evidence="4" id="KW-0472">Membrane</keyword>
<dbReference type="Pfam" id="PF03936">
    <property type="entry name" value="Terpene_synth_C"/>
    <property type="match status" value="3"/>
</dbReference>
<evidence type="ECO:0000259" key="5">
    <source>
        <dbReference type="Pfam" id="PF01397"/>
    </source>
</evidence>
<dbReference type="SUPFAM" id="SSF48576">
    <property type="entry name" value="Terpenoid synthases"/>
    <property type="match status" value="1"/>
</dbReference>
<gene>
    <name evidence="7" type="ORF">L1049_020915</name>
</gene>
<evidence type="ECO:0000313" key="7">
    <source>
        <dbReference type="EMBL" id="KAK9292933.1"/>
    </source>
</evidence>
<dbReference type="InterPro" id="IPR008930">
    <property type="entry name" value="Terpenoid_cyclase/PrenylTrfase"/>
</dbReference>
<reference evidence="7 8" key="1">
    <citation type="journal article" date="2024" name="Plant J.">
        <title>Genome sequences and population genomics reveal climatic adaptation and genomic divergence between two closely related sweetgum species.</title>
        <authorList>
            <person name="Xu W.Q."/>
            <person name="Ren C.Q."/>
            <person name="Zhang X.Y."/>
            <person name="Comes H.P."/>
            <person name="Liu X.H."/>
            <person name="Li Y.G."/>
            <person name="Kettle C.J."/>
            <person name="Jalonen R."/>
            <person name="Gaisberger H."/>
            <person name="Ma Y.Z."/>
            <person name="Qiu Y.X."/>
        </authorList>
    </citation>
    <scope>NUCLEOTIDE SEQUENCE [LARGE SCALE GENOMIC DNA]</scope>
    <source>
        <strain evidence="7">Hangzhou</strain>
    </source>
</reference>
<dbReference type="PANTHER" id="PTHR31225:SF9">
    <property type="entry name" value="TERPENE SYNTHASE 10"/>
    <property type="match status" value="1"/>
</dbReference>
<dbReference type="FunFam" id="1.50.10.130:FF:000001">
    <property type="entry name" value="Isoprene synthase, chloroplastic"/>
    <property type="match status" value="1"/>
</dbReference>
<dbReference type="SUPFAM" id="SSF48239">
    <property type="entry name" value="Terpenoid cyclases/Protein prenyltransferases"/>
    <property type="match status" value="1"/>
</dbReference>
<dbReference type="CDD" id="cd00684">
    <property type="entry name" value="Terpene_cyclase_plant_C1"/>
    <property type="match status" value="1"/>
</dbReference>